<name>A0A8D8TET9_9HEMI</name>
<accession>A0A8D8TET9</accession>
<evidence type="ECO:0000313" key="1">
    <source>
        <dbReference type="EMBL" id="CAG6685741.1"/>
    </source>
</evidence>
<protein>
    <submittedName>
        <fullName evidence="1">Uncharacterized protein</fullName>
    </submittedName>
</protein>
<organism evidence="1">
    <name type="scientific">Cacopsylla melanoneura</name>
    <dbReference type="NCBI Taxonomy" id="428564"/>
    <lineage>
        <taxon>Eukaryota</taxon>
        <taxon>Metazoa</taxon>
        <taxon>Ecdysozoa</taxon>
        <taxon>Arthropoda</taxon>
        <taxon>Hexapoda</taxon>
        <taxon>Insecta</taxon>
        <taxon>Pterygota</taxon>
        <taxon>Neoptera</taxon>
        <taxon>Paraneoptera</taxon>
        <taxon>Hemiptera</taxon>
        <taxon>Sternorrhyncha</taxon>
        <taxon>Psylloidea</taxon>
        <taxon>Psyllidae</taxon>
        <taxon>Psyllinae</taxon>
        <taxon>Cacopsylla</taxon>
    </lineage>
</organism>
<proteinExistence type="predicted"/>
<reference evidence="1" key="1">
    <citation type="submission" date="2021-05" db="EMBL/GenBank/DDBJ databases">
        <authorList>
            <person name="Alioto T."/>
            <person name="Alioto T."/>
            <person name="Gomez Garrido J."/>
        </authorList>
    </citation>
    <scope>NUCLEOTIDE SEQUENCE</scope>
</reference>
<dbReference type="EMBL" id="HBUF01273140">
    <property type="protein sequence ID" value="CAG6685741.1"/>
    <property type="molecule type" value="Transcribed_RNA"/>
</dbReference>
<dbReference type="AlphaFoldDB" id="A0A8D8TET9"/>
<sequence length="104" mass="11891">MFTLSFIKFVNEVPIVPIQYNSYRVHVPYSNSHALPSLVKDKGGLLPHLYLPLYKVSRSRTTVATFSSKISKSETNKRALVSFKHNQCRSLQQPLYSPKFGFLT</sequence>
<dbReference type="EMBL" id="HBUF01273139">
    <property type="protein sequence ID" value="CAG6685740.1"/>
    <property type="molecule type" value="Transcribed_RNA"/>
</dbReference>